<organism evidence="5 6">
    <name type="scientific">Cohnella fermenti</name>
    <dbReference type="NCBI Taxonomy" id="2565925"/>
    <lineage>
        <taxon>Bacteria</taxon>
        <taxon>Bacillati</taxon>
        <taxon>Bacillota</taxon>
        <taxon>Bacilli</taxon>
        <taxon>Bacillales</taxon>
        <taxon>Paenibacillaceae</taxon>
        <taxon>Cohnella</taxon>
    </lineage>
</organism>
<gene>
    <name evidence="5" type="ORF">E6C55_30785</name>
</gene>
<evidence type="ECO:0000256" key="4">
    <source>
        <dbReference type="SAM" id="Phobius"/>
    </source>
</evidence>
<keyword evidence="3 5" id="KW-0808">Transferase</keyword>
<protein>
    <submittedName>
        <fullName evidence="5">Glycosyltransferase</fullName>
    </submittedName>
</protein>
<dbReference type="Proteomes" id="UP000310636">
    <property type="component" value="Unassembled WGS sequence"/>
</dbReference>
<comment type="caution">
    <text evidence="5">The sequence shown here is derived from an EMBL/GenBank/DDBJ whole genome shotgun (WGS) entry which is preliminary data.</text>
</comment>
<dbReference type="PANTHER" id="PTHR43630">
    <property type="entry name" value="POLY-BETA-1,6-N-ACETYL-D-GLUCOSAMINE SYNTHASE"/>
    <property type="match status" value="1"/>
</dbReference>
<dbReference type="InterPro" id="IPR029044">
    <property type="entry name" value="Nucleotide-diphossugar_trans"/>
</dbReference>
<dbReference type="CDD" id="cd06438">
    <property type="entry name" value="EpsO_like"/>
    <property type="match status" value="1"/>
</dbReference>
<evidence type="ECO:0000256" key="3">
    <source>
        <dbReference type="ARBA" id="ARBA00022679"/>
    </source>
</evidence>
<evidence type="ECO:0000313" key="5">
    <source>
        <dbReference type="EMBL" id="THF73031.1"/>
    </source>
</evidence>
<name>A0A4S4BFC6_9BACL</name>
<keyword evidence="4" id="KW-0812">Transmembrane</keyword>
<feature type="transmembrane region" description="Helical" evidence="4">
    <location>
        <begin position="368"/>
        <end position="386"/>
    </location>
</feature>
<dbReference type="Pfam" id="PF13641">
    <property type="entry name" value="Glyco_tranf_2_3"/>
    <property type="match status" value="1"/>
</dbReference>
<dbReference type="PANTHER" id="PTHR43630:SF1">
    <property type="entry name" value="POLY-BETA-1,6-N-ACETYL-D-GLUCOSAMINE SYNTHASE"/>
    <property type="match status" value="1"/>
</dbReference>
<feature type="transmembrane region" description="Helical" evidence="4">
    <location>
        <begin position="295"/>
        <end position="317"/>
    </location>
</feature>
<dbReference type="Gene3D" id="3.90.550.10">
    <property type="entry name" value="Spore Coat Polysaccharide Biosynthesis Protein SpsA, Chain A"/>
    <property type="match status" value="1"/>
</dbReference>
<dbReference type="SUPFAM" id="SSF53448">
    <property type="entry name" value="Nucleotide-diphospho-sugar transferases"/>
    <property type="match status" value="1"/>
</dbReference>
<feature type="transmembrane region" description="Helical" evidence="4">
    <location>
        <begin position="337"/>
        <end position="356"/>
    </location>
</feature>
<evidence type="ECO:0000256" key="1">
    <source>
        <dbReference type="ARBA" id="ARBA00006739"/>
    </source>
</evidence>
<keyword evidence="4" id="KW-0472">Membrane</keyword>
<sequence length="420" mass="49231">MWNKAFMALQLIFVLIGTYQVVLSLFGWHRKKEQITHKPTKSFALIVAAHNEEAVVGALVENLLKLRYPRELYDLFVICDNCTDGTAEVVRRYPGVYAYERTMPNKRGKGFAIEWMLKELWKRPRSYDAVVMFDADNLVATDFLSYMNEDLLNGYRVIQGYLDTKNPHDSWVSAANGINYWFCNRLWQLPRHNVGLANYLGGTGMCFDASLLREMGWGATSLVEDLEFTVRCIRKDVYPKFNFDARVYDEKPITFRASSRQRLRWMQGHFDVARRYMLPMLWQGIRERSWIKLDASLYIFNAYNFLIGSLLTVTLWLDRLLPGAPRLDSVYSLLPAWFAVPVSLYIYLQCPLAMLLERVNWRSYARLLTFPLFFLSWWPITFWAFFTQNNKTWSHTQHSRVLRLEEVQSKRMGAEGTNSA</sequence>
<comment type="similarity">
    <text evidence="1">Belongs to the glycosyltransferase 2 family.</text>
</comment>
<dbReference type="AlphaFoldDB" id="A0A4S4BFC6"/>
<keyword evidence="4" id="KW-1133">Transmembrane helix</keyword>
<feature type="transmembrane region" description="Helical" evidence="4">
    <location>
        <begin position="6"/>
        <end position="28"/>
    </location>
</feature>
<proteinExistence type="inferred from homology"/>
<evidence type="ECO:0000313" key="6">
    <source>
        <dbReference type="Proteomes" id="UP000310636"/>
    </source>
</evidence>
<keyword evidence="2" id="KW-0328">Glycosyltransferase</keyword>
<dbReference type="OrthoDB" id="9797391at2"/>
<dbReference type="RefSeq" id="WP_136373679.1">
    <property type="nucleotide sequence ID" value="NZ_SSOB01000064.1"/>
</dbReference>
<reference evidence="5 6" key="1">
    <citation type="submission" date="2019-04" db="EMBL/GenBank/DDBJ databases">
        <title>Cohnella sp. nov. isolated from preserved vegetables.</title>
        <authorList>
            <person name="Lin S.-Y."/>
            <person name="Hung M.-H."/>
            <person name="Young C.-C."/>
        </authorList>
    </citation>
    <scope>NUCLEOTIDE SEQUENCE [LARGE SCALE GENOMIC DNA]</scope>
    <source>
        <strain evidence="5 6">CC-MHH1044</strain>
    </source>
</reference>
<keyword evidence="6" id="KW-1185">Reference proteome</keyword>
<dbReference type="EMBL" id="SSOB01000064">
    <property type="protein sequence ID" value="THF73031.1"/>
    <property type="molecule type" value="Genomic_DNA"/>
</dbReference>
<dbReference type="GO" id="GO:0016757">
    <property type="term" value="F:glycosyltransferase activity"/>
    <property type="evidence" value="ECO:0007669"/>
    <property type="project" value="UniProtKB-KW"/>
</dbReference>
<evidence type="ECO:0000256" key="2">
    <source>
        <dbReference type="ARBA" id="ARBA00022676"/>
    </source>
</evidence>
<accession>A0A4S4BFC6</accession>